<comment type="similarity">
    <text evidence="1">Belongs to the AIM32 family.</text>
</comment>
<protein>
    <recommendedName>
        <fullName evidence="2">Altered inheritance of mitochondria protein 32</fullName>
    </recommendedName>
</protein>
<evidence type="ECO:0000256" key="2">
    <source>
        <dbReference type="ARBA" id="ARBA00040895"/>
    </source>
</evidence>
<dbReference type="Pfam" id="PF06999">
    <property type="entry name" value="Suc_Fer-like"/>
    <property type="match status" value="1"/>
</dbReference>
<dbReference type="InterPro" id="IPR009737">
    <property type="entry name" value="Aim32/Apd1-like"/>
</dbReference>
<proteinExistence type="inferred from homology"/>
<comment type="caution">
    <text evidence="3">The sequence shown here is derived from an EMBL/GenBank/DDBJ whole genome shotgun (WGS) entry which is preliminary data.</text>
</comment>
<evidence type="ECO:0000313" key="3">
    <source>
        <dbReference type="EMBL" id="KEF63881.1"/>
    </source>
</evidence>
<dbReference type="OrthoDB" id="10253744at2759"/>
<sequence length="311" mass="34221">MSPYAQHLLLSTGRMDWTSRIEDERDTASWGRLTSEMKGILGRGGEFHDPYNNILISTSSFTPWEEQQQQSSLETGKVDAILFPAFKHIRSLTPSTAASTSTTTSETATSHLLREFTRAFLLPERLHRIYDGIPNAERRAKTRDPTVATNLPISVDDINTTTILICSHGQRDSRCGILGPLLHREFQAYIDSRCRSTTLEPADSTRYSAQVQKFLAAADGSPSSEPVPVNIGTMSHIGGHKWAGNVIVYTPPNAAALTAGARHPLAGKGIWYGRVEPCHVQGIVEETVLRGKVIRDLFRGGLDQDGSVIRL</sequence>
<dbReference type="SUPFAM" id="SSF52833">
    <property type="entry name" value="Thioredoxin-like"/>
    <property type="match status" value="1"/>
</dbReference>
<dbReference type="AlphaFoldDB" id="A0A072PVI6"/>
<dbReference type="Gene3D" id="3.40.30.10">
    <property type="entry name" value="Glutaredoxin"/>
    <property type="match status" value="1"/>
</dbReference>
<dbReference type="PANTHER" id="PTHR31902">
    <property type="entry name" value="ACTIN PATCHES DISTAL PROTEIN 1"/>
    <property type="match status" value="1"/>
</dbReference>
<dbReference type="STRING" id="1182545.A0A072PVI6"/>
<dbReference type="CDD" id="cd03062">
    <property type="entry name" value="TRX_Fd_Sucrase"/>
    <property type="match status" value="1"/>
</dbReference>
<reference evidence="3 4" key="1">
    <citation type="submission" date="2013-03" db="EMBL/GenBank/DDBJ databases">
        <title>The Genome Sequence of Exophiala aquamarina CBS 119918.</title>
        <authorList>
            <consortium name="The Broad Institute Genomics Platform"/>
            <person name="Cuomo C."/>
            <person name="de Hoog S."/>
            <person name="Gorbushina A."/>
            <person name="Walker B."/>
            <person name="Young S.K."/>
            <person name="Zeng Q."/>
            <person name="Gargeya S."/>
            <person name="Fitzgerald M."/>
            <person name="Haas B."/>
            <person name="Abouelleil A."/>
            <person name="Allen A.W."/>
            <person name="Alvarado L."/>
            <person name="Arachchi H.M."/>
            <person name="Berlin A.M."/>
            <person name="Chapman S.B."/>
            <person name="Gainer-Dewar J."/>
            <person name="Goldberg J."/>
            <person name="Griggs A."/>
            <person name="Gujja S."/>
            <person name="Hansen M."/>
            <person name="Howarth C."/>
            <person name="Imamovic A."/>
            <person name="Ireland A."/>
            <person name="Larimer J."/>
            <person name="McCowan C."/>
            <person name="Murphy C."/>
            <person name="Pearson M."/>
            <person name="Poon T.W."/>
            <person name="Priest M."/>
            <person name="Roberts A."/>
            <person name="Saif S."/>
            <person name="Shea T."/>
            <person name="Sisk P."/>
            <person name="Sykes S."/>
            <person name="Wortman J."/>
            <person name="Nusbaum C."/>
            <person name="Birren B."/>
        </authorList>
    </citation>
    <scope>NUCLEOTIDE SEQUENCE [LARGE SCALE GENOMIC DNA]</scope>
    <source>
        <strain evidence="3 4">CBS 119918</strain>
    </source>
</reference>
<evidence type="ECO:0000313" key="4">
    <source>
        <dbReference type="Proteomes" id="UP000027920"/>
    </source>
</evidence>
<dbReference type="Proteomes" id="UP000027920">
    <property type="component" value="Unassembled WGS sequence"/>
</dbReference>
<dbReference type="PANTHER" id="PTHR31902:SF7">
    <property type="entry name" value="ALTERED INHERITANCE OF MITOCHONDRIA PROTEIN 32"/>
    <property type="match status" value="1"/>
</dbReference>
<organism evidence="3 4">
    <name type="scientific">Exophiala aquamarina CBS 119918</name>
    <dbReference type="NCBI Taxonomy" id="1182545"/>
    <lineage>
        <taxon>Eukaryota</taxon>
        <taxon>Fungi</taxon>
        <taxon>Dikarya</taxon>
        <taxon>Ascomycota</taxon>
        <taxon>Pezizomycotina</taxon>
        <taxon>Eurotiomycetes</taxon>
        <taxon>Chaetothyriomycetidae</taxon>
        <taxon>Chaetothyriales</taxon>
        <taxon>Herpotrichiellaceae</taxon>
        <taxon>Exophiala</taxon>
    </lineage>
</organism>
<evidence type="ECO:0000256" key="1">
    <source>
        <dbReference type="ARBA" id="ARBA00038208"/>
    </source>
</evidence>
<dbReference type="RefSeq" id="XP_013266471.1">
    <property type="nucleotide sequence ID" value="XM_013411017.1"/>
</dbReference>
<accession>A0A072PVI6</accession>
<dbReference type="VEuPathDB" id="FungiDB:A1O9_01859"/>
<name>A0A072PVI6_9EURO</name>
<dbReference type="GeneID" id="25276805"/>
<gene>
    <name evidence="3" type="ORF">A1O9_01859</name>
</gene>
<dbReference type="HOGENOM" id="CLU_044499_0_0_1"/>
<keyword evidence="4" id="KW-1185">Reference proteome</keyword>
<dbReference type="InterPro" id="IPR036249">
    <property type="entry name" value="Thioredoxin-like_sf"/>
</dbReference>
<dbReference type="EMBL" id="AMGV01000001">
    <property type="protein sequence ID" value="KEF63881.1"/>
    <property type="molecule type" value="Genomic_DNA"/>
</dbReference>